<dbReference type="Gene3D" id="3.40.1280.10">
    <property type="match status" value="1"/>
</dbReference>
<dbReference type="eggNOG" id="COG0566">
    <property type="taxonomic scope" value="Bacteria"/>
</dbReference>
<evidence type="ECO:0000259" key="3">
    <source>
        <dbReference type="Pfam" id="PF00588"/>
    </source>
</evidence>
<evidence type="ECO:0000313" key="6">
    <source>
        <dbReference type="Proteomes" id="UP000006546"/>
    </source>
</evidence>
<dbReference type="InterPro" id="IPR029064">
    <property type="entry name" value="Ribosomal_eL30-like_sf"/>
</dbReference>
<dbReference type="OrthoDB" id="9794400at2"/>
<name>F4LMT8_TREBD</name>
<dbReference type="GO" id="GO:0032259">
    <property type="term" value="P:methylation"/>
    <property type="evidence" value="ECO:0007669"/>
    <property type="project" value="UniProtKB-KW"/>
</dbReference>
<dbReference type="NCBIfam" id="TIGR00186">
    <property type="entry name" value="rRNA_methyl_3"/>
    <property type="match status" value="1"/>
</dbReference>
<dbReference type="RefSeq" id="WP_013759529.1">
    <property type="nucleotide sequence ID" value="NC_015500.1"/>
</dbReference>
<dbReference type="Pfam" id="PF08032">
    <property type="entry name" value="SpoU_sub_bind"/>
    <property type="match status" value="1"/>
</dbReference>
<dbReference type="Pfam" id="PF00588">
    <property type="entry name" value="SpoU_methylase"/>
    <property type="match status" value="1"/>
</dbReference>
<accession>F4LMT8</accession>
<feature type="domain" description="RNA 2-O ribose methyltransferase substrate binding" evidence="4">
    <location>
        <begin position="5"/>
        <end position="83"/>
    </location>
</feature>
<dbReference type="Proteomes" id="UP000006546">
    <property type="component" value="Chromosome"/>
</dbReference>
<dbReference type="InterPro" id="IPR029026">
    <property type="entry name" value="tRNA_m1G_MTases_N"/>
</dbReference>
<dbReference type="AlphaFoldDB" id="F4LMT8"/>
<dbReference type="InterPro" id="IPR029028">
    <property type="entry name" value="Alpha/beta_knot_MTases"/>
</dbReference>
<dbReference type="GO" id="GO:0008173">
    <property type="term" value="F:RNA methyltransferase activity"/>
    <property type="evidence" value="ECO:0007669"/>
    <property type="project" value="InterPro"/>
</dbReference>
<dbReference type="InterPro" id="IPR013123">
    <property type="entry name" value="SpoU_subst-bd"/>
</dbReference>
<dbReference type="KEGG" id="tbe:Trebr_2421"/>
<reference evidence="6" key="1">
    <citation type="submission" date="2011-04" db="EMBL/GenBank/DDBJ databases">
        <title>The complete genome of Treponema brennaborense DSM 12168.</title>
        <authorList>
            <person name="Lucas S."/>
            <person name="Han J."/>
            <person name="Lapidus A."/>
            <person name="Bruce D."/>
            <person name="Goodwin L."/>
            <person name="Pitluck S."/>
            <person name="Peters L."/>
            <person name="Kyrpides N."/>
            <person name="Mavromatis K."/>
            <person name="Ivanova N."/>
            <person name="Mikhailova N."/>
            <person name="Pagani I."/>
            <person name="Teshima H."/>
            <person name="Detter J.C."/>
            <person name="Tapia R."/>
            <person name="Han C."/>
            <person name="Land M."/>
            <person name="Hauser L."/>
            <person name="Markowitz V."/>
            <person name="Cheng J.-F."/>
            <person name="Hugenholtz P."/>
            <person name="Woyke T."/>
            <person name="Wu D."/>
            <person name="Gronow S."/>
            <person name="Wellnitz S."/>
            <person name="Brambilla E."/>
            <person name="Klenk H.-P."/>
            <person name="Eisen J.A."/>
        </authorList>
    </citation>
    <scope>NUCLEOTIDE SEQUENCE [LARGE SCALE GENOMIC DNA]</scope>
    <source>
        <strain evidence="6">DSM 12168 / CIP 105900 / DD5/3</strain>
    </source>
</reference>
<gene>
    <name evidence="5" type="ordered locus">Trebr_2421</name>
</gene>
<dbReference type="GO" id="GO:0005829">
    <property type="term" value="C:cytosol"/>
    <property type="evidence" value="ECO:0007669"/>
    <property type="project" value="TreeGrafter"/>
</dbReference>
<dbReference type="EMBL" id="CP002696">
    <property type="protein sequence ID" value="AEE17828.1"/>
    <property type="molecule type" value="Genomic_DNA"/>
</dbReference>
<keyword evidence="6" id="KW-1185">Reference proteome</keyword>
<dbReference type="InterPro" id="IPR001537">
    <property type="entry name" value="SpoU_MeTrfase"/>
</dbReference>
<evidence type="ECO:0000256" key="1">
    <source>
        <dbReference type="ARBA" id="ARBA00022603"/>
    </source>
</evidence>
<dbReference type="STRING" id="906968.Trebr_2421"/>
<feature type="domain" description="tRNA/rRNA methyltransferase SpoU type" evidence="3">
    <location>
        <begin position="113"/>
        <end position="255"/>
    </location>
</feature>
<proteinExistence type="predicted"/>
<dbReference type="PANTHER" id="PTHR46429">
    <property type="entry name" value="23S RRNA (GUANOSINE-2'-O-)-METHYLTRANSFERASE RLMB"/>
    <property type="match status" value="1"/>
</dbReference>
<dbReference type="SUPFAM" id="SSF55315">
    <property type="entry name" value="L30e-like"/>
    <property type="match status" value="1"/>
</dbReference>
<dbReference type="PANTHER" id="PTHR46429:SF1">
    <property type="entry name" value="23S RRNA (GUANOSINE-2'-O-)-METHYLTRANSFERASE RLMB"/>
    <property type="match status" value="1"/>
</dbReference>
<evidence type="ECO:0000259" key="4">
    <source>
        <dbReference type="Pfam" id="PF08032"/>
    </source>
</evidence>
<evidence type="ECO:0000313" key="5">
    <source>
        <dbReference type="EMBL" id="AEE17828.1"/>
    </source>
</evidence>
<dbReference type="HOGENOM" id="CLU_021322_0_1_12"/>
<dbReference type="SUPFAM" id="SSF75217">
    <property type="entry name" value="alpha/beta knot"/>
    <property type="match status" value="1"/>
</dbReference>
<dbReference type="Gene3D" id="3.30.1330.30">
    <property type="match status" value="1"/>
</dbReference>
<keyword evidence="2" id="KW-0808">Transferase</keyword>
<dbReference type="GO" id="GO:0006396">
    <property type="term" value="P:RNA processing"/>
    <property type="evidence" value="ECO:0007669"/>
    <property type="project" value="InterPro"/>
</dbReference>
<organism evidence="5 6">
    <name type="scientific">Treponema brennaborense (strain DSM 12168 / CIP 105900 / DD5/3)</name>
    <dbReference type="NCBI Taxonomy" id="906968"/>
    <lineage>
        <taxon>Bacteria</taxon>
        <taxon>Pseudomonadati</taxon>
        <taxon>Spirochaetota</taxon>
        <taxon>Spirochaetia</taxon>
        <taxon>Spirochaetales</taxon>
        <taxon>Treponemataceae</taxon>
        <taxon>Treponema</taxon>
    </lineage>
</organism>
<evidence type="ECO:0000256" key="2">
    <source>
        <dbReference type="ARBA" id="ARBA00022679"/>
    </source>
</evidence>
<keyword evidence="1 5" id="KW-0489">Methyltransferase</keyword>
<sequence>MADKIVTGFHAVEEYVRRAAVQEKQPAALQLFYAAPGPRVKKILAAAEKAGIPCKKTESGELDKLTASLSVTAREHRGVVLRVSGAAEETLNRIDFDGYVASVSAPGAAERQTVVVLDSVTDPHNIGAILRSCDQLGVSLAVLPERRGVKNVDGSEVISRASAGASAWVPISIASNLVRAVGQLKAAGFWIYGADSGGTPVTDVDFPPRTVLIMGSEGSGISRLLAEQCDRIVSIPTCGKLDSLNVSVAAGILLYDIYRKSL</sequence>
<protein>
    <submittedName>
        <fullName evidence="5">RNA methyltransferase, TrmH family, group 3</fullName>
    </submittedName>
</protein>
<dbReference type="CDD" id="cd18103">
    <property type="entry name" value="SpoU-like_RlmB"/>
    <property type="match status" value="1"/>
</dbReference>
<dbReference type="InterPro" id="IPR004441">
    <property type="entry name" value="rRNA_MeTrfase_TrmH"/>
</dbReference>
<dbReference type="GO" id="GO:0003723">
    <property type="term" value="F:RNA binding"/>
    <property type="evidence" value="ECO:0007669"/>
    <property type="project" value="InterPro"/>
</dbReference>